<evidence type="ECO:0000256" key="6">
    <source>
        <dbReference type="ARBA" id="ARBA00023136"/>
    </source>
</evidence>
<protein>
    <recommendedName>
        <fullName evidence="9">Conjugal transfer protein TraG</fullName>
    </recommendedName>
</protein>
<dbReference type="AlphaFoldDB" id="A0A073ID98"/>
<dbReference type="SUPFAM" id="SSF52540">
    <property type="entry name" value="P-loop containing nucleoside triphosphate hydrolases"/>
    <property type="match status" value="1"/>
</dbReference>
<evidence type="ECO:0000256" key="2">
    <source>
        <dbReference type="ARBA" id="ARBA00008806"/>
    </source>
</evidence>
<dbReference type="STRING" id="1300350.Z948_3556"/>
<comment type="subcellular location">
    <subcellularLocation>
        <location evidence="1">Cell membrane</location>
        <topology evidence="1">Multi-pass membrane protein</topology>
    </subcellularLocation>
</comment>
<dbReference type="RefSeq" id="WP_052033279.1">
    <property type="nucleotide sequence ID" value="NZ_JAMC01000033.1"/>
</dbReference>
<organism evidence="7 8">
    <name type="scientific">Sulfitobacter donghicola DSW-25 = KCTC 12864 = JCM 14565</name>
    <dbReference type="NCBI Taxonomy" id="1300350"/>
    <lineage>
        <taxon>Bacteria</taxon>
        <taxon>Pseudomonadati</taxon>
        <taxon>Pseudomonadota</taxon>
        <taxon>Alphaproteobacteria</taxon>
        <taxon>Rhodobacterales</taxon>
        <taxon>Roseobacteraceae</taxon>
        <taxon>Sulfitobacter</taxon>
    </lineage>
</organism>
<keyword evidence="8" id="KW-1185">Reference proteome</keyword>
<evidence type="ECO:0000313" key="8">
    <source>
        <dbReference type="Proteomes" id="UP000027734"/>
    </source>
</evidence>
<keyword evidence="6" id="KW-0472">Membrane</keyword>
<dbReference type="Gene3D" id="3.40.50.300">
    <property type="entry name" value="P-loop containing nucleotide triphosphate hydrolases"/>
    <property type="match status" value="1"/>
</dbReference>
<evidence type="ECO:0000256" key="5">
    <source>
        <dbReference type="ARBA" id="ARBA00022989"/>
    </source>
</evidence>
<evidence type="ECO:0000256" key="3">
    <source>
        <dbReference type="ARBA" id="ARBA00022475"/>
    </source>
</evidence>
<reference evidence="7 8" key="1">
    <citation type="submission" date="2014-01" db="EMBL/GenBank/DDBJ databases">
        <title>Sulfitobacter donghicola JCM 14565 Genome Sequencing.</title>
        <authorList>
            <person name="Lai Q."/>
            <person name="Hong Z."/>
        </authorList>
    </citation>
    <scope>NUCLEOTIDE SEQUENCE [LARGE SCALE GENOMIC DNA]</scope>
    <source>
        <strain evidence="7 8">JCM 14565</strain>
    </source>
</reference>
<dbReference type="Proteomes" id="UP000027734">
    <property type="component" value="Unassembled WGS sequence"/>
</dbReference>
<name>A0A073ID98_9RHOB</name>
<dbReference type="eggNOG" id="COG3505">
    <property type="taxonomic scope" value="Bacteria"/>
</dbReference>
<dbReference type="GO" id="GO:0005886">
    <property type="term" value="C:plasma membrane"/>
    <property type="evidence" value="ECO:0007669"/>
    <property type="project" value="UniProtKB-SubCell"/>
</dbReference>
<dbReference type="CDD" id="cd01127">
    <property type="entry name" value="TrwB_TraG_TraD_VirD4"/>
    <property type="match status" value="2"/>
</dbReference>
<feature type="non-terminal residue" evidence="7">
    <location>
        <position position="1"/>
    </location>
</feature>
<keyword evidence="4" id="KW-0812">Transmembrane</keyword>
<comment type="similarity">
    <text evidence="2">Belongs to the VirD4/TraG family.</text>
</comment>
<dbReference type="PANTHER" id="PTHR37937:SF1">
    <property type="entry name" value="CONJUGATIVE TRANSFER: DNA TRANSPORT"/>
    <property type="match status" value="1"/>
</dbReference>
<keyword evidence="5" id="KW-1133">Transmembrane helix</keyword>
<dbReference type="Pfam" id="PF02534">
    <property type="entry name" value="T4SS-DNA_transf"/>
    <property type="match status" value="1"/>
</dbReference>
<keyword evidence="3" id="KW-1003">Cell membrane</keyword>
<dbReference type="InterPro" id="IPR003688">
    <property type="entry name" value="TraG/VirD4"/>
</dbReference>
<evidence type="ECO:0000256" key="1">
    <source>
        <dbReference type="ARBA" id="ARBA00004651"/>
    </source>
</evidence>
<accession>A0A073ID98</accession>
<gene>
    <name evidence="7" type="ORF">DSW25_08920</name>
</gene>
<evidence type="ECO:0000313" key="7">
    <source>
        <dbReference type="EMBL" id="KEJ87714.1"/>
    </source>
</evidence>
<proteinExistence type="inferred from homology"/>
<comment type="caution">
    <text evidence="7">The sequence shown here is derived from an EMBL/GenBank/DDBJ whole genome shotgun (WGS) entry which is preliminary data.</text>
</comment>
<dbReference type="InterPro" id="IPR027417">
    <property type="entry name" value="P-loop_NTPase"/>
</dbReference>
<dbReference type="InterPro" id="IPR051539">
    <property type="entry name" value="T4SS-coupling_protein"/>
</dbReference>
<dbReference type="PANTHER" id="PTHR37937">
    <property type="entry name" value="CONJUGATIVE TRANSFER: DNA TRANSPORT"/>
    <property type="match status" value="1"/>
</dbReference>
<dbReference type="EMBL" id="JAMC01000033">
    <property type="protein sequence ID" value="KEJ87714.1"/>
    <property type="molecule type" value="Genomic_DNA"/>
</dbReference>
<sequence length="482" mass="53234">PRALWVPPEGLAQSERWAPKPTAPLVGQDRNGEWICLDDDRHLLTVAGSRAGKGVSVILPNLAIYKGSVLVLDPKGENATLTAERRGRGRGVPAGGLGQDVFVLDPFGWADVDEEYRAGFNPLADLDPADPLFVDHCDSIADALVVSEQGKENDHWSANARLVLRGFNAWVASKPSGKRDLIEVSRLLHLPLSPPADENGKRPKPNPDAYFDDLLDAMLDDPDRAWGVTAAAAGALLSMGHEERGSVLSTVRQNILFLSSPQMAKMLSDTGRKPDLKAWKFGGQSIYLCLPAGFLHTHARFFRLFLNRMLAAVEATPPVPRDDPKGLMILDEIHVLGHMKALETAAGLLAGYGVRIWSFWQDFTQAESIYGKRWQTFLGNASLFQSFGLNDMMTMKFVSDRLGLSSMMQVSKNEISYEQSALGYSGKSKSIQGTPLLTPEEVAYHFSRQANAQLVIYPGGDPIWMRRLNYWDNEFSDLRMTK</sequence>
<evidence type="ECO:0000256" key="4">
    <source>
        <dbReference type="ARBA" id="ARBA00022692"/>
    </source>
</evidence>
<dbReference type="OrthoDB" id="9759295at2"/>
<evidence type="ECO:0008006" key="9">
    <source>
        <dbReference type="Google" id="ProtNLM"/>
    </source>
</evidence>